<reference evidence="2" key="1">
    <citation type="journal article" date="2020" name="Stud. Mycol.">
        <title>101 Dothideomycetes genomes: a test case for predicting lifestyles and emergence of pathogens.</title>
        <authorList>
            <person name="Haridas S."/>
            <person name="Albert R."/>
            <person name="Binder M."/>
            <person name="Bloem J."/>
            <person name="Labutti K."/>
            <person name="Salamov A."/>
            <person name="Andreopoulos B."/>
            <person name="Baker S."/>
            <person name="Barry K."/>
            <person name="Bills G."/>
            <person name="Bluhm B."/>
            <person name="Cannon C."/>
            <person name="Castanera R."/>
            <person name="Culley D."/>
            <person name="Daum C."/>
            <person name="Ezra D."/>
            <person name="Gonzalez J."/>
            <person name="Henrissat B."/>
            <person name="Kuo A."/>
            <person name="Liang C."/>
            <person name="Lipzen A."/>
            <person name="Lutzoni F."/>
            <person name="Magnuson J."/>
            <person name="Mondo S."/>
            <person name="Nolan M."/>
            <person name="Ohm R."/>
            <person name="Pangilinan J."/>
            <person name="Park H.-J."/>
            <person name="Ramirez L."/>
            <person name="Alfaro M."/>
            <person name="Sun H."/>
            <person name="Tritt A."/>
            <person name="Yoshinaga Y."/>
            <person name="Zwiers L.-H."/>
            <person name="Turgeon B."/>
            <person name="Goodwin S."/>
            <person name="Spatafora J."/>
            <person name="Crous P."/>
            <person name="Grigoriev I."/>
        </authorList>
    </citation>
    <scope>NUCLEOTIDE SEQUENCE</scope>
    <source>
        <strain evidence="2">CBS 121410</strain>
    </source>
</reference>
<dbReference type="GO" id="GO:0004721">
    <property type="term" value="F:phosphoprotein phosphatase activity"/>
    <property type="evidence" value="ECO:0007669"/>
    <property type="project" value="InterPro"/>
</dbReference>
<dbReference type="PANTHER" id="PTHR31126:SF10">
    <property type="entry name" value="PROTEIN PHOSPHATASE, PUTATIVE (AFU_ORTHOLOGUE AFUA_6G06650)-RELATED"/>
    <property type="match status" value="1"/>
</dbReference>
<feature type="region of interest" description="Disordered" evidence="1">
    <location>
        <begin position="71"/>
        <end position="94"/>
    </location>
</feature>
<dbReference type="OrthoDB" id="9988524at2759"/>
<comment type="caution">
    <text evidence="2">The sequence shown here is derived from an EMBL/GenBank/DDBJ whole genome shotgun (WGS) entry which is preliminary data.</text>
</comment>
<dbReference type="InterPro" id="IPR026893">
    <property type="entry name" value="Tyr/Ser_Pase_IphP-type"/>
</dbReference>
<proteinExistence type="predicted"/>
<dbReference type="Pfam" id="PF13350">
    <property type="entry name" value="Y_phosphatase3"/>
    <property type="match status" value="1"/>
</dbReference>
<dbReference type="PANTHER" id="PTHR31126">
    <property type="entry name" value="TYROSINE-PROTEIN PHOSPHATASE"/>
    <property type="match status" value="1"/>
</dbReference>
<accession>A0A9P4HRD4</accession>
<dbReference type="PROSITE" id="PS00383">
    <property type="entry name" value="TYR_PHOSPHATASE_1"/>
    <property type="match status" value="1"/>
</dbReference>
<evidence type="ECO:0000313" key="3">
    <source>
        <dbReference type="Proteomes" id="UP000799776"/>
    </source>
</evidence>
<evidence type="ECO:0008006" key="4">
    <source>
        <dbReference type="Google" id="ProtNLM"/>
    </source>
</evidence>
<evidence type="ECO:0000256" key="1">
    <source>
        <dbReference type="SAM" id="MobiDB-lite"/>
    </source>
</evidence>
<dbReference type="EMBL" id="ML978744">
    <property type="protein sequence ID" value="KAF2084201.1"/>
    <property type="molecule type" value="Genomic_DNA"/>
</dbReference>
<dbReference type="InterPro" id="IPR029021">
    <property type="entry name" value="Prot-tyrosine_phosphatase-like"/>
</dbReference>
<protein>
    <recommendedName>
        <fullName evidence="4">Tyrosine specific protein phosphatases domain-containing protein</fullName>
    </recommendedName>
</protein>
<dbReference type="Proteomes" id="UP000799776">
    <property type="component" value="Unassembled WGS sequence"/>
</dbReference>
<gene>
    <name evidence="2" type="ORF">K490DRAFT_49642</name>
</gene>
<evidence type="ECO:0000313" key="2">
    <source>
        <dbReference type="EMBL" id="KAF2084201.1"/>
    </source>
</evidence>
<keyword evidence="3" id="KW-1185">Reference proteome</keyword>
<name>A0A9P4HRD4_9PEZI</name>
<sequence>MQDPEPQFEAILNFRDISHYPNQLPDSPSIRPGLFYRSARPDGATPADRDRLLHAHGVRTIIDLRTATEHIQQTKKHSSKPVSSSELAPDSAAAKGQPLRIPGITYRDININGSAYSRHLLSQLTWGQFFRVAGNMAVGYRPQAIGILSRNVMNPRGLCGIALDSLDVCGAEIKQCFEVLSRRESYPVMLHCTQGKDRTGIVTLLVLELLGVPESAIQADYLRSGVELKPERVSRLAELAEMGMGEDFADVDPELVGRVREHVDEKYGGFEAYLGRCGVDKAMREKVEDILLVK</sequence>
<dbReference type="Gene3D" id="3.90.190.10">
    <property type="entry name" value="Protein tyrosine phosphatase superfamily"/>
    <property type="match status" value="1"/>
</dbReference>
<organism evidence="2 3">
    <name type="scientific">Saccharata proteae CBS 121410</name>
    <dbReference type="NCBI Taxonomy" id="1314787"/>
    <lineage>
        <taxon>Eukaryota</taxon>
        <taxon>Fungi</taxon>
        <taxon>Dikarya</taxon>
        <taxon>Ascomycota</taxon>
        <taxon>Pezizomycotina</taxon>
        <taxon>Dothideomycetes</taxon>
        <taxon>Dothideomycetes incertae sedis</taxon>
        <taxon>Botryosphaeriales</taxon>
        <taxon>Saccharataceae</taxon>
        <taxon>Saccharata</taxon>
    </lineage>
</organism>
<dbReference type="AlphaFoldDB" id="A0A9P4HRD4"/>
<dbReference type="SUPFAM" id="SSF52799">
    <property type="entry name" value="(Phosphotyrosine protein) phosphatases II"/>
    <property type="match status" value="1"/>
</dbReference>
<dbReference type="InterPro" id="IPR016130">
    <property type="entry name" value="Tyr_Pase_AS"/>
</dbReference>